<evidence type="ECO:0000313" key="1">
    <source>
        <dbReference type="EMBL" id="MDO3425453.1"/>
    </source>
</evidence>
<gene>
    <name evidence="1" type="ORF">QWT87_11170</name>
</gene>
<organism evidence="1 2">
    <name type="scientific">Chryseobacterium urinae</name>
    <dbReference type="NCBI Taxonomy" id="3058400"/>
    <lineage>
        <taxon>Bacteria</taxon>
        <taxon>Pseudomonadati</taxon>
        <taxon>Bacteroidota</taxon>
        <taxon>Flavobacteriia</taxon>
        <taxon>Flavobacteriales</taxon>
        <taxon>Weeksellaceae</taxon>
        <taxon>Chryseobacterium group</taxon>
        <taxon>Chryseobacterium</taxon>
    </lineage>
</organism>
<reference evidence="1" key="1">
    <citation type="submission" date="2023-07" db="EMBL/GenBank/DDBJ databases">
        <title>AMR profile of multidrug- resistance Chryseobacterium gambrini related strain.</title>
        <authorList>
            <person name="Kirdat K."/>
            <person name="Bhatt A."/>
            <person name="Kuyare S."/>
            <person name="Yadav A."/>
        </authorList>
    </citation>
    <scope>NUCLEOTIDE SEQUENCE</scope>
    <source>
        <strain evidence="1">APV-1</strain>
    </source>
</reference>
<keyword evidence="2" id="KW-1185">Reference proteome</keyword>
<proteinExistence type="predicted"/>
<dbReference type="RefSeq" id="WP_302716142.1">
    <property type="nucleotide sequence ID" value="NZ_JAULSJ010000015.1"/>
</dbReference>
<dbReference type="EMBL" id="JAULSJ010000015">
    <property type="protein sequence ID" value="MDO3425453.1"/>
    <property type="molecule type" value="Genomic_DNA"/>
</dbReference>
<dbReference type="Proteomes" id="UP001168128">
    <property type="component" value="Unassembled WGS sequence"/>
</dbReference>
<sequence length="249" mass="27988">MSKNENGHAKNIANANLLCSHIADLGAKYNPSNPKLSLANLQTLYNSAFASQEAVNNSVAPYSLAVDDRETLFAPIGKKITKLRKMYKATEGVTQAQLEDFMTIARKLKGVRKVKPIATTNTEEEQKQNSVSQMGYDFRTNNYDQLISLLQNTPNYNPNEAEYKVITLQQEKSQMLQATQAVADAFIPLNAARSLRNSTVYNSEDNLIDIFNRAKDYLFTILESNSPEYKAISRINSKNVKNKRAYTFV</sequence>
<name>A0ABT8U765_9FLAO</name>
<evidence type="ECO:0000313" key="2">
    <source>
        <dbReference type="Proteomes" id="UP001168128"/>
    </source>
</evidence>
<protein>
    <submittedName>
        <fullName evidence="1">Uncharacterized protein</fullName>
    </submittedName>
</protein>
<comment type="caution">
    <text evidence="1">The sequence shown here is derived from an EMBL/GenBank/DDBJ whole genome shotgun (WGS) entry which is preliminary data.</text>
</comment>
<accession>A0ABT8U765</accession>